<proteinExistence type="predicted"/>
<comment type="caution">
    <text evidence="2">The sequence shown here is derived from an EMBL/GenBank/DDBJ whole genome shotgun (WGS) entry which is preliminary data.</text>
</comment>
<evidence type="ECO:0000313" key="2">
    <source>
        <dbReference type="EMBL" id="EYF01816.1"/>
    </source>
</evidence>
<dbReference type="EMBL" id="ASRX01000071">
    <property type="protein sequence ID" value="EYF01816.1"/>
    <property type="molecule type" value="Genomic_DNA"/>
</dbReference>
<keyword evidence="3" id="KW-1185">Reference proteome</keyword>
<evidence type="ECO:0000256" key="1">
    <source>
        <dbReference type="SAM" id="MobiDB-lite"/>
    </source>
</evidence>
<protein>
    <submittedName>
        <fullName evidence="2">Uncharacterized protein</fullName>
    </submittedName>
</protein>
<evidence type="ECO:0000313" key="3">
    <source>
        <dbReference type="Proteomes" id="UP000019678"/>
    </source>
</evidence>
<organism evidence="2 3">
    <name type="scientific">Chondromyces apiculatus DSM 436</name>
    <dbReference type="NCBI Taxonomy" id="1192034"/>
    <lineage>
        <taxon>Bacteria</taxon>
        <taxon>Pseudomonadati</taxon>
        <taxon>Myxococcota</taxon>
        <taxon>Polyangia</taxon>
        <taxon>Polyangiales</taxon>
        <taxon>Polyangiaceae</taxon>
        <taxon>Chondromyces</taxon>
    </lineage>
</organism>
<dbReference type="STRING" id="1192034.CAP_7769"/>
<name>A0A017SZS2_9BACT</name>
<reference evidence="2 3" key="1">
    <citation type="submission" date="2013-05" db="EMBL/GenBank/DDBJ databases">
        <title>Genome assembly of Chondromyces apiculatus DSM 436.</title>
        <authorList>
            <person name="Sharma G."/>
            <person name="Khatri I."/>
            <person name="Kaur C."/>
            <person name="Mayilraj S."/>
            <person name="Subramanian S."/>
        </authorList>
    </citation>
    <scope>NUCLEOTIDE SEQUENCE [LARGE SCALE GENOMIC DNA]</scope>
    <source>
        <strain evidence="2 3">DSM 436</strain>
    </source>
</reference>
<dbReference type="Proteomes" id="UP000019678">
    <property type="component" value="Unassembled WGS sequence"/>
</dbReference>
<dbReference type="AlphaFoldDB" id="A0A017SZS2"/>
<feature type="region of interest" description="Disordered" evidence="1">
    <location>
        <begin position="1"/>
        <end position="37"/>
    </location>
</feature>
<sequence>MIPTAGARAPAPHRAKLVGAPTPRSTCGPRSALPLRA</sequence>
<accession>A0A017SZS2</accession>
<gene>
    <name evidence="2" type="ORF">CAP_7769</name>
</gene>